<keyword evidence="5" id="KW-1185">Reference proteome</keyword>
<dbReference type="InterPro" id="IPR001173">
    <property type="entry name" value="Glyco_trans_2-like"/>
</dbReference>
<name>A0A3R8JTT6_9FIRM</name>
<keyword evidence="2 4" id="KW-0808">Transferase</keyword>
<comment type="caution">
    <text evidence="4">The sequence shown here is derived from an EMBL/GenBank/DDBJ whole genome shotgun (WGS) entry which is preliminary data.</text>
</comment>
<dbReference type="Gene3D" id="3.90.550.10">
    <property type="entry name" value="Spore Coat Polysaccharide Biosynthesis Protein SpsA, Chain A"/>
    <property type="match status" value="1"/>
</dbReference>
<dbReference type="PANTHER" id="PTHR22916:SF51">
    <property type="entry name" value="GLYCOSYLTRANSFERASE EPSH-RELATED"/>
    <property type="match status" value="1"/>
</dbReference>
<organism evidence="4 5">
    <name type="scientific">Schaedlerella arabinosiphila</name>
    <dbReference type="NCBI Taxonomy" id="2044587"/>
    <lineage>
        <taxon>Bacteria</taxon>
        <taxon>Bacillati</taxon>
        <taxon>Bacillota</taxon>
        <taxon>Clostridia</taxon>
        <taxon>Lachnospirales</taxon>
        <taxon>Lachnospiraceae</taxon>
        <taxon>Schaedlerella</taxon>
    </lineage>
</organism>
<evidence type="ECO:0000256" key="2">
    <source>
        <dbReference type="ARBA" id="ARBA00022679"/>
    </source>
</evidence>
<accession>A0A3R8JTT6</accession>
<feature type="domain" description="Glycosyltransferase 2-like" evidence="3">
    <location>
        <begin position="15"/>
        <end position="140"/>
    </location>
</feature>
<dbReference type="GO" id="GO:0016757">
    <property type="term" value="F:glycosyltransferase activity"/>
    <property type="evidence" value="ECO:0007669"/>
    <property type="project" value="UniProtKB-KW"/>
</dbReference>
<keyword evidence="1" id="KW-0328">Glycosyltransferase</keyword>
<gene>
    <name evidence="4" type="ORF">EBB54_27400</name>
</gene>
<reference evidence="4" key="1">
    <citation type="submission" date="2018-10" db="EMBL/GenBank/DDBJ databases">
        <title>Schaedlerella arabinophila gen. nov. sp. nov., isolated from the mouse intestinal tract and comparative analysis with the genome of the closely related altered Schaedler flora strain ASF502.</title>
        <authorList>
            <person name="Miyake S."/>
            <person name="Soh M."/>
            <person name="Seedorf H."/>
        </authorList>
    </citation>
    <scope>NUCLEOTIDE SEQUENCE [LARGE SCALE GENOMIC DNA]</scope>
    <source>
        <strain evidence="4">DSM 106076</strain>
    </source>
</reference>
<proteinExistence type="predicted"/>
<dbReference type="Pfam" id="PF00535">
    <property type="entry name" value="Glycos_transf_2"/>
    <property type="match status" value="1"/>
</dbReference>
<evidence type="ECO:0000313" key="5">
    <source>
        <dbReference type="Proteomes" id="UP000274920"/>
    </source>
</evidence>
<dbReference type="SUPFAM" id="SSF53448">
    <property type="entry name" value="Nucleotide-diphospho-sugar transferases"/>
    <property type="match status" value="1"/>
</dbReference>
<evidence type="ECO:0000313" key="4">
    <source>
        <dbReference type="EMBL" id="RRK34648.1"/>
    </source>
</evidence>
<dbReference type="PANTHER" id="PTHR22916">
    <property type="entry name" value="GLYCOSYLTRANSFERASE"/>
    <property type="match status" value="1"/>
</dbReference>
<evidence type="ECO:0000256" key="1">
    <source>
        <dbReference type="ARBA" id="ARBA00022676"/>
    </source>
</evidence>
<sequence>MKKVYVNNKDQALISVIVPVLNTAGYIRECLESIKNQTYKNLEILCVDGGSTDGTLEILEKYALADDRIQIITDVRGSYGKQINRGIHTAAGEYVAIAEPDDHIALDMYEKLYEEAFYTNADIIKSDYMLFIGDGRNRSYMPKCAADAQWYGTDLSAAVRTDLFDYGPANWSGIYRRQFLLENHICHNNSAGAAFQDIGFWFLAFALAEKIRFIRGYGYHYRLDNPLSSVHSPDKMLGLFDEFTYLEDQLKKHGIAETYEHQFLWQKWIHYVWGFYRTEDSLRCKYLKRVSDEFAEKMSDPGTAAKLSEYQKKEISRLVDPDQKFLEQYYENKSTILKILKEEKACILFGCGLDGINFLLMVRQMGLLNSIKGIIDNDKRMWGKRVLGIEVFSVKEGSESFQDAFYVIASARYGEQMHRQLVDLGIHQKNILIERII</sequence>
<protein>
    <submittedName>
        <fullName evidence="4">Glycosyltransferase family 2 protein</fullName>
    </submittedName>
</protein>
<dbReference type="InterPro" id="IPR029044">
    <property type="entry name" value="Nucleotide-diphossugar_trans"/>
</dbReference>
<dbReference type="Proteomes" id="UP000274920">
    <property type="component" value="Unassembled WGS sequence"/>
</dbReference>
<dbReference type="Gene3D" id="3.40.50.720">
    <property type="entry name" value="NAD(P)-binding Rossmann-like Domain"/>
    <property type="match status" value="1"/>
</dbReference>
<evidence type="ECO:0000259" key="3">
    <source>
        <dbReference type="Pfam" id="PF00535"/>
    </source>
</evidence>
<dbReference type="AlphaFoldDB" id="A0A3R8JTT6"/>
<dbReference type="EMBL" id="RHJS01000002">
    <property type="protein sequence ID" value="RRK34648.1"/>
    <property type="molecule type" value="Genomic_DNA"/>
</dbReference>